<feature type="binding site" evidence="5">
    <location>
        <position position="87"/>
    </location>
    <ligand>
        <name>Mg(2+)</name>
        <dbReference type="ChEBI" id="CHEBI:18420"/>
        <label>1</label>
        <note>catalytic</note>
    </ligand>
</feature>
<keyword evidence="8" id="KW-1185">Reference proteome</keyword>
<dbReference type="CDD" id="cd01639">
    <property type="entry name" value="IMPase"/>
    <property type="match status" value="1"/>
</dbReference>
<dbReference type="GO" id="GO:0006020">
    <property type="term" value="P:inositol metabolic process"/>
    <property type="evidence" value="ECO:0007669"/>
    <property type="project" value="TreeGrafter"/>
</dbReference>
<protein>
    <recommendedName>
        <fullName evidence="6">Inositol-1-monophosphatase</fullName>
        <ecNumber evidence="6">3.1.3.25</ecNumber>
    </recommendedName>
</protein>
<dbReference type="InterPro" id="IPR000760">
    <property type="entry name" value="Inositol_monophosphatase-like"/>
</dbReference>
<reference evidence="7 8" key="1">
    <citation type="submission" date="2016-04" db="EMBL/GenBank/DDBJ databases">
        <title>Complete genome sequence of the haloalkaliphilic hydrocarbon-degrading bacterium Dietzia psychralcaliphila ILA-1T, isolated from a drain of a fish product-processing plant.</title>
        <authorList>
            <person name="Zhao J."/>
            <person name="Hu B."/>
            <person name="Geng S."/>
            <person name="Nie Y."/>
            <person name="Tang Y."/>
        </authorList>
    </citation>
    <scope>NUCLEOTIDE SEQUENCE [LARGE SCALE GENOMIC DNA]</scope>
    <source>
        <strain evidence="7 8">ILA-1</strain>
    </source>
</reference>
<dbReference type="GO" id="GO:0046854">
    <property type="term" value="P:phosphatidylinositol phosphate biosynthetic process"/>
    <property type="evidence" value="ECO:0007669"/>
    <property type="project" value="InterPro"/>
</dbReference>
<evidence type="ECO:0000256" key="1">
    <source>
        <dbReference type="ARBA" id="ARBA00001033"/>
    </source>
</evidence>
<evidence type="ECO:0000256" key="4">
    <source>
        <dbReference type="ARBA" id="ARBA00022842"/>
    </source>
</evidence>
<sequence>MAQETVHDVAGEIDADTIDELREFAAHLAVSGGDVARRMLEQFAPTGLDPRAKSSATDPVTVIDTTVEEHLRSEVAAARPGDRVLGEEGGEDRSAAGRGAVRWVVDPVDGTVNLLYGIPFTAVSVAAEVDGVVLAGAVHNIVTRETWTAGVGRGSSLRSAGGTVTELAASGCDDLSLALVGTGFSYDSDVRAEQGRVVAGLLPRIRDIRRCGSAALDLCMVATGRLDAYYERCLKPWDHAAGALIAAEAGAMVMVSDNDEVPTVAAAPGVASAFSAALAALDAMEGLERPVSS</sequence>
<dbReference type="PROSITE" id="PS00630">
    <property type="entry name" value="IMP_2"/>
    <property type="match status" value="1"/>
</dbReference>
<evidence type="ECO:0000256" key="3">
    <source>
        <dbReference type="ARBA" id="ARBA00022723"/>
    </source>
</evidence>
<dbReference type="Proteomes" id="UP000244903">
    <property type="component" value="Chromosome"/>
</dbReference>
<dbReference type="Pfam" id="PF00459">
    <property type="entry name" value="Inositol_P"/>
    <property type="match status" value="1"/>
</dbReference>
<dbReference type="InterPro" id="IPR020550">
    <property type="entry name" value="Inositol_monophosphatase_CS"/>
</dbReference>
<evidence type="ECO:0000256" key="6">
    <source>
        <dbReference type="RuleBase" id="RU364068"/>
    </source>
</evidence>
<evidence type="ECO:0000313" key="8">
    <source>
        <dbReference type="Proteomes" id="UP000244903"/>
    </source>
</evidence>
<dbReference type="PANTHER" id="PTHR20854">
    <property type="entry name" value="INOSITOL MONOPHOSPHATASE"/>
    <property type="match status" value="1"/>
</dbReference>
<dbReference type="AlphaFoldDB" id="A0AAD0JR93"/>
<dbReference type="PANTHER" id="PTHR20854:SF4">
    <property type="entry name" value="INOSITOL-1-MONOPHOSPHATASE-RELATED"/>
    <property type="match status" value="1"/>
</dbReference>
<dbReference type="EC" id="3.1.3.25" evidence="6"/>
<name>A0AAD0JR93_9ACTN</name>
<feature type="binding site" evidence="5">
    <location>
        <position position="109"/>
    </location>
    <ligand>
        <name>Mg(2+)</name>
        <dbReference type="ChEBI" id="CHEBI:18420"/>
        <label>1</label>
        <note>catalytic</note>
    </ligand>
</feature>
<dbReference type="KEGG" id="dpc:A6048_07475"/>
<dbReference type="SUPFAM" id="SSF56655">
    <property type="entry name" value="Carbohydrate phosphatase"/>
    <property type="match status" value="1"/>
</dbReference>
<comment type="similarity">
    <text evidence="6">Belongs to the inositol monophosphatase superfamily.</text>
</comment>
<comment type="catalytic activity">
    <reaction evidence="1 6">
        <text>a myo-inositol phosphate + H2O = myo-inositol + phosphate</text>
        <dbReference type="Rhea" id="RHEA:24056"/>
        <dbReference type="ChEBI" id="CHEBI:15377"/>
        <dbReference type="ChEBI" id="CHEBI:17268"/>
        <dbReference type="ChEBI" id="CHEBI:43474"/>
        <dbReference type="ChEBI" id="CHEBI:84139"/>
        <dbReference type="EC" id="3.1.3.25"/>
    </reaction>
</comment>
<dbReference type="InterPro" id="IPR033942">
    <property type="entry name" value="IMPase"/>
</dbReference>
<keyword evidence="6" id="KW-0378">Hydrolase</keyword>
<evidence type="ECO:0000256" key="2">
    <source>
        <dbReference type="ARBA" id="ARBA00001946"/>
    </source>
</evidence>
<dbReference type="Gene3D" id="3.30.540.10">
    <property type="entry name" value="Fructose-1,6-Bisphosphatase, subunit A, domain 1"/>
    <property type="match status" value="1"/>
</dbReference>
<accession>A0AAD0JR93</accession>
<comment type="cofactor">
    <cofactor evidence="2 5 6">
        <name>Mg(2+)</name>
        <dbReference type="ChEBI" id="CHEBI:18420"/>
    </cofactor>
</comment>
<gene>
    <name evidence="7" type="ORF">A6048_07475</name>
</gene>
<feature type="binding site" evidence="5">
    <location>
        <position position="238"/>
    </location>
    <ligand>
        <name>Mg(2+)</name>
        <dbReference type="ChEBI" id="CHEBI:18420"/>
        <label>1</label>
        <note>catalytic</note>
    </ligand>
</feature>
<dbReference type="Gene3D" id="3.40.190.80">
    <property type="match status" value="1"/>
</dbReference>
<dbReference type="GO" id="GO:0008934">
    <property type="term" value="F:inositol monophosphate 1-phosphatase activity"/>
    <property type="evidence" value="ECO:0007669"/>
    <property type="project" value="InterPro"/>
</dbReference>
<organism evidence="7 8">
    <name type="scientific">Dietzia psychralcaliphila</name>
    <dbReference type="NCBI Taxonomy" id="139021"/>
    <lineage>
        <taxon>Bacteria</taxon>
        <taxon>Bacillati</taxon>
        <taxon>Actinomycetota</taxon>
        <taxon>Actinomycetes</taxon>
        <taxon>Mycobacteriales</taxon>
        <taxon>Dietziaceae</taxon>
        <taxon>Dietzia</taxon>
    </lineage>
</organism>
<dbReference type="PRINTS" id="PR00377">
    <property type="entry name" value="IMPHPHTASES"/>
</dbReference>
<keyword evidence="4 5" id="KW-0460">Magnesium</keyword>
<evidence type="ECO:0000313" key="7">
    <source>
        <dbReference type="EMBL" id="AWH95359.1"/>
    </source>
</evidence>
<keyword evidence="3 5" id="KW-0479">Metal-binding</keyword>
<evidence type="ECO:0000256" key="5">
    <source>
        <dbReference type="PIRSR" id="PIRSR600760-2"/>
    </source>
</evidence>
<dbReference type="GO" id="GO:0046872">
    <property type="term" value="F:metal ion binding"/>
    <property type="evidence" value="ECO:0007669"/>
    <property type="project" value="UniProtKB-KW"/>
</dbReference>
<proteinExistence type="inferred from homology"/>
<dbReference type="RefSeq" id="WP_107749192.1">
    <property type="nucleotide sequence ID" value="NZ_CP015453.1"/>
</dbReference>
<dbReference type="EMBL" id="CP015453">
    <property type="protein sequence ID" value="AWH95359.1"/>
    <property type="molecule type" value="Genomic_DNA"/>
</dbReference>
<feature type="binding site" evidence="5">
    <location>
        <position position="106"/>
    </location>
    <ligand>
        <name>Mg(2+)</name>
        <dbReference type="ChEBI" id="CHEBI:18420"/>
        <label>1</label>
        <note>catalytic</note>
    </ligand>
</feature>
<dbReference type="GO" id="GO:0007165">
    <property type="term" value="P:signal transduction"/>
    <property type="evidence" value="ECO:0007669"/>
    <property type="project" value="TreeGrafter"/>
</dbReference>